<dbReference type="InterPro" id="IPR027417">
    <property type="entry name" value="P-loop_NTPase"/>
</dbReference>
<dbReference type="InterPro" id="IPR003593">
    <property type="entry name" value="AAA+_ATPase"/>
</dbReference>
<dbReference type="InterPro" id="IPR017871">
    <property type="entry name" value="ABC_transporter-like_CS"/>
</dbReference>
<dbReference type="FunFam" id="3.40.50.300:FF:000854">
    <property type="entry name" value="Multidrug ABC transporter ATP-binding protein"/>
    <property type="match status" value="1"/>
</dbReference>
<dbReference type="PROSITE" id="PS50929">
    <property type="entry name" value="ABC_TM1F"/>
    <property type="match status" value="1"/>
</dbReference>
<comment type="subcellular location">
    <subcellularLocation>
        <location evidence="1">Cell membrane</location>
        <topology evidence="1">Multi-pass membrane protein</topology>
    </subcellularLocation>
</comment>
<reference evidence="9" key="1">
    <citation type="journal article" date="2015" name="BMC Genomics">
        <title>Genome mining reveals unlocked bioactive potential of marine Gram-negative bacteria.</title>
        <authorList>
            <person name="Machado H."/>
            <person name="Sonnenschein E.C."/>
            <person name="Melchiorsen J."/>
            <person name="Gram L."/>
        </authorList>
    </citation>
    <scope>NUCLEOTIDE SEQUENCE</scope>
    <source>
        <strain evidence="9">S2052</strain>
    </source>
</reference>
<dbReference type="GO" id="GO:0034040">
    <property type="term" value="F:ATPase-coupled lipid transmembrane transporter activity"/>
    <property type="evidence" value="ECO:0007669"/>
    <property type="project" value="TreeGrafter"/>
</dbReference>
<evidence type="ECO:0000256" key="8">
    <source>
        <dbReference type="ARBA" id="ARBA00023136"/>
    </source>
</evidence>
<dbReference type="GO" id="GO:0005524">
    <property type="term" value="F:ATP binding"/>
    <property type="evidence" value="ECO:0007669"/>
    <property type="project" value="UniProtKB-KW"/>
</dbReference>
<keyword evidence="4" id="KW-0812">Transmembrane</keyword>
<dbReference type="InterPro" id="IPR039421">
    <property type="entry name" value="Type_1_exporter"/>
</dbReference>
<dbReference type="GO" id="GO:0016887">
    <property type="term" value="F:ATP hydrolysis activity"/>
    <property type="evidence" value="ECO:0007669"/>
    <property type="project" value="InterPro"/>
</dbReference>
<organism evidence="9">
    <name type="scientific">Vibrio coralliilyticus</name>
    <dbReference type="NCBI Taxonomy" id="190893"/>
    <lineage>
        <taxon>Bacteria</taxon>
        <taxon>Pseudomonadati</taxon>
        <taxon>Pseudomonadota</taxon>
        <taxon>Gammaproteobacteria</taxon>
        <taxon>Vibrionales</taxon>
        <taxon>Vibrionaceae</taxon>
        <taxon>Vibrio</taxon>
    </lineage>
</organism>
<evidence type="ECO:0000313" key="9">
    <source>
        <dbReference type="EMBL" id="KJY69660.1"/>
    </source>
</evidence>
<comment type="caution">
    <text evidence="9">The sequence shown here is derived from an EMBL/GenBank/DDBJ whole genome shotgun (WGS) entry which is preliminary data.</text>
</comment>
<gene>
    <name evidence="9" type="ORF">TW71_17780</name>
</gene>
<evidence type="ECO:0000256" key="3">
    <source>
        <dbReference type="ARBA" id="ARBA00022475"/>
    </source>
</evidence>
<dbReference type="Gene3D" id="3.40.50.300">
    <property type="entry name" value="P-loop containing nucleotide triphosphate hydrolases"/>
    <property type="match status" value="1"/>
</dbReference>
<evidence type="ECO:0000256" key="2">
    <source>
        <dbReference type="ARBA" id="ARBA00022448"/>
    </source>
</evidence>
<dbReference type="InterPro" id="IPR011527">
    <property type="entry name" value="ABC1_TM_dom"/>
</dbReference>
<keyword evidence="8" id="KW-0472">Membrane</keyword>
<dbReference type="SMART" id="SM00382">
    <property type="entry name" value="AAA"/>
    <property type="match status" value="1"/>
</dbReference>
<protein>
    <submittedName>
        <fullName evidence="9">Uncharacterized protein</fullName>
    </submittedName>
</protein>
<keyword evidence="5" id="KW-0547">Nucleotide-binding</keyword>
<dbReference type="PROSITE" id="PS00211">
    <property type="entry name" value="ABC_TRANSPORTER_1"/>
    <property type="match status" value="1"/>
</dbReference>
<dbReference type="GO" id="GO:0140359">
    <property type="term" value="F:ABC-type transporter activity"/>
    <property type="evidence" value="ECO:0007669"/>
    <property type="project" value="InterPro"/>
</dbReference>
<dbReference type="Pfam" id="PF00005">
    <property type="entry name" value="ABC_tran"/>
    <property type="match status" value="1"/>
</dbReference>
<dbReference type="GO" id="GO:0005886">
    <property type="term" value="C:plasma membrane"/>
    <property type="evidence" value="ECO:0007669"/>
    <property type="project" value="UniProtKB-SubCell"/>
</dbReference>
<dbReference type="PANTHER" id="PTHR24221:SF632">
    <property type="entry name" value="ATP-DEPENDENT LIPID A-CORE FLIPPASE"/>
    <property type="match status" value="1"/>
</dbReference>
<dbReference type="InterPro" id="IPR036640">
    <property type="entry name" value="ABC1_TM_sf"/>
</dbReference>
<keyword evidence="6" id="KW-0067">ATP-binding</keyword>
<evidence type="ECO:0000256" key="7">
    <source>
        <dbReference type="ARBA" id="ARBA00022989"/>
    </source>
</evidence>
<dbReference type="AlphaFoldDB" id="A0A837G341"/>
<evidence type="ECO:0000256" key="6">
    <source>
        <dbReference type="ARBA" id="ARBA00022840"/>
    </source>
</evidence>
<evidence type="ECO:0000256" key="1">
    <source>
        <dbReference type="ARBA" id="ARBA00004651"/>
    </source>
</evidence>
<proteinExistence type="predicted"/>
<dbReference type="PROSITE" id="PS50893">
    <property type="entry name" value="ABC_TRANSPORTER_2"/>
    <property type="match status" value="1"/>
</dbReference>
<dbReference type="SUPFAM" id="SSF52540">
    <property type="entry name" value="P-loop containing nucleoside triphosphate hydrolases"/>
    <property type="match status" value="1"/>
</dbReference>
<sequence>MNRKIRRLWSILSFEQRKRLGLLQVMVVAISIFELVTIGIIAGFMGIVSDNSKLDVYLSYVNVSFLKDMSFSSSLLFISCLILLLLTISSLLSVLMTKKINQISLKFGHELTCRLFYFYQNQDWEYYLRNNSSILTNKILIESSRLVGSVLVPIVNMFSRLVFILLISVAIFSYDIDTSLFIITFFVFSYIMISKVLKKRLQRNGRIVGEANQLKSKIVKEAFTNTKTAILLGKRKYFINSFEEQSLLQSQAHSSTMTIAGAPRYMMEWLAYVSMIMIIILNLIIKGDDFSAILPLLTIYGLAAFKLLPSLQQVYNSVATIKGNISVLDILEADLVASEVKMSSTDQIELIPFNDHFEVSQGYFSYVTNKKLALSSINIRVNKFEKIGIVGHSGSGKSTLIDVICGLLSLSSGKLNIDGQPVKDLSAWHHNISYVPQSVSLMDATIAENIAFGVEYSEIDWEKIHKSVELSCLTELVDSFSKGLDSHIGENGVQISGGQRQRISIARALYSESEILVFDEATSALDGITENQIMESIEKLSGKKTIIMIAHRLKTIRTCDRIYFMESGEIVDEGTYDYLIDNNEHFREMNKFA</sequence>
<name>A0A837G341_9VIBR</name>
<dbReference type="Gene3D" id="1.20.1560.10">
    <property type="entry name" value="ABC transporter type 1, transmembrane domain"/>
    <property type="match status" value="1"/>
</dbReference>
<evidence type="ECO:0000256" key="4">
    <source>
        <dbReference type="ARBA" id="ARBA00022692"/>
    </source>
</evidence>
<accession>A0A837G341</accession>
<dbReference type="RefSeq" id="WP_045986800.1">
    <property type="nucleotide sequence ID" value="NZ_CP063051.1"/>
</dbReference>
<dbReference type="InterPro" id="IPR003439">
    <property type="entry name" value="ABC_transporter-like_ATP-bd"/>
</dbReference>
<keyword evidence="7" id="KW-1133">Transmembrane helix</keyword>
<dbReference type="EMBL" id="JXXR01000019">
    <property type="protein sequence ID" value="KJY69660.1"/>
    <property type="molecule type" value="Genomic_DNA"/>
</dbReference>
<dbReference type="PANTHER" id="PTHR24221">
    <property type="entry name" value="ATP-BINDING CASSETTE SUB-FAMILY B"/>
    <property type="match status" value="1"/>
</dbReference>
<dbReference type="SUPFAM" id="SSF90123">
    <property type="entry name" value="ABC transporter transmembrane region"/>
    <property type="match status" value="1"/>
</dbReference>
<keyword evidence="3" id="KW-1003">Cell membrane</keyword>
<evidence type="ECO:0000256" key="5">
    <source>
        <dbReference type="ARBA" id="ARBA00022741"/>
    </source>
</evidence>
<keyword evidence="2" id="KW-0813">Transport</keyword>
<dbReference type="Pfam" id="PF00664">
    <property type="entry name" value="ABC_membrane"/>
    <property type="match status" value="1"/>
</dbReference>